<keyword evidence="1" id="KW-1133">Transmembrane helix</keyword>
<gene>
    <name evidence="2" type="ORF">GCM10010989_25440</name>
</gene>
<name>A0A916YMM7_9SPHN</name>
<organism evidence="2 3">
    <name type="scientific">Croceicoccus pelagius</name>
    <dbReference type="NCBI Taxonomy" id="1703341"/>
    <lineage>
        <taxon>Bacteria</taxon>
        <taxon>Pseudomonadati</taxon>
        <taxon>Pseudomonadota</taxon>
        <taxon>Alphaproteobacteria</taxon>
        <taxon>Sphingomonadales</taxon>
        <taxon>Erythrobacteraceae</taxon>
        <taxon>Croceicoccus</taxon>
    </lineage>
</organism>
<comment type="caution">
    <text evidence="2">The sequence shown here is derived from an EMBL/GenBank/DDBJ whole genome shotgun (WGS) entry which is preliminary data.</text>
</comment>
<proteinExistence type="predicted"/>
<feature type="transmembrane region" description="Helical" evidence="1">
    <location>
        <begin position="21"/>
        <end position="44"/>
    </location>
</feature>
<dbReference type="PANTHER" id="PTHR34980:SF2">
    <property type="entry name" value="INNER MEMBRANE PROTEIN YHAH-RELATED"/>
    <property type="match status" value="1"/>
</dbReference>
<dbReference type="Pfam" id="PF05656">
    <property type="entry name" value="DUF805"/>
    <property type="match status" value="1"/>
</dbReference>
<dbReference type="PANTHER" id="PTHR34980">
    <property type="entry name" value="INNER MEMBRANE PROTEIN-RELATED-RELATED"/>
    <property type="match status" value="1"/>
</dbReference>
<sequence length="132" mass="14599">MNTIFAPYRRYFEIAGRSSRTEYWGFIGLILMLWAGAVLLGYAFGGRLEKGALVGGSAMVDVVNMAYTLFVLGSLIPSLTVSIRRLHDAGHSGFWMLIYFVPLIGGLFMLYMMLKTGDLGSNAYGPDPRVPY</sequence>
<protein>
    <submittedName>
        <fullName evidence="2">Membrane protein</fullName>
    </submittedName>
</protein>
<dbReference type="Proteomes" id="UP000598997">
    <property type="component" value="Unassembled WGS sequence"/>
</dbReference>
<dbReference type="EMBL" id="BMIO01000007">
    <property type="protein sequence ID" value="GGD50053.1"/>
    <property type="molecule type" value="Genomic_DNA"/>
</dbReference>
<dbReference type="GO" id="GO:0005886">
    <property type="term" value="C:plasma membrane"/>
    <property type="evidence" value="ECO:0007669"/>
    <property type="project" value="TreeGrafter"/>
</dbReference>
<dbReference type="AlphaFoldDB" id="A0A916YMM7"/>
<accession>A0A916YMM7</accession>
<keyword evidence="1" id="KW-0812">Transmembrane</keyword>
<evidence type="ECO:0000256" key="1">
    <source>
        <dbReference type="SAM" id="Phobius"/>
    </source>
</evidence>
<keyword evidence="1" id="KW-0472">Membrane</keyword>
<dbReference type="InterPro" id="IPR008523">
    <property type="entry name" value="DUF805"/>
</dbReference>
<dbReference type="OrthoDB" id="9812349at2"/>
<feature type="transmembrane region" description="Helical" evidence="1">
    <location>
        <begin position="94"/>
        <end position="114"/>
    </location>
</feature>
<feature type="transmembrane region" description="Helical" evidence="1">
    <location>
        <begin position="64"/>
        <end position="82"/>
    </location>
</feature>
<dbReference type="RefSeq" id="WP_066764174.1">
    <property type="nucleotide sequence ID" value="NZ_BMIO01000007.1"/>
</dbReference>
<keyword evidence="3" id="KW-1185">Reference proteome</keyword>
<evidence type="ECO:0000313" key="2">
    <source>
        <dbReference type="EMBL" id="GGD50053.1"/>
    </source>
</evidence>
<reference evidence="2 3" key="1">
    <citation type="journal article" date="2014" name="Int. J. Syst. Evol. Microbiol.">
        <title>Complete genome sequence of Corynebacterium casei LMG S-19264T (=DSM 44701T), isolated from a smear-ripened cheese.</title>
        <authorList>
            <consortium name="US DOE Joint Genome Institute (JGI-PGF)"/>
            <person name="Walter F."/>
            <person name="Albersmeier A."/>
            <person name="Kalinowski J."/>
            <person name="Ruckert C."/>
        </authorList>
    </citation>
    <scope>NUCLEOTIDE SEQUENCE [LARGE SCALE GENOMIC DNA]</scope>
    <source>
        <strain evidence="2 3">CGMCC 1.15358</strain>
    </source>
</reference>
<evidence type="ECO:0000313" key="3">
    <source>
        <dbReference type="Proteomes" id="UP000598997"/>
    </source>
</evidence>